<proteinExistence type="predicted"/>
<accession>A0A7S1JSL2</accession>
<dbReference type="AlphaFoldDB" id="A0A7S1JSL2"/>
<evidence type="ECO:0000313" key="2">
    <source>
        <dbReference type="EMBL" id="CAD9053131.1"/>
    </source>
</evidence>
<protein>
    <submittedName>
        <fullName evidence="2">Uncharacterized protein</fullName>
    </submittedName>
</protein>
<organism evidence="2">
    <name type="scientific">Vitrella brassicaformis</name>
    <dbReference type="NCBI Taxonomy" id="1169539"/>
    <lineage>
        <taxon>Eukaryota</taxon>
        <taxon>Sar</taxon>
        <taxon>Alveolata</taxon>
        <taxon>Colpodellida</taxon>
        <taxon>Vitrellaceae</taxon>
        <taxon>Vitrella</taxon>
    </lineage>
</organism>
<feature type="compositionally biased region" description="Acidic residues" evidence="1">
    <location>
        <begin position="141"/>
        <end position="151"/>
    </location>
</feature>
<evidence type="ECO:0000256" key="1">
    <source>
        <dbReference type="SAM" id="MobiDB-lite"/>
    </source>
</evidence>
<reference evidence="2" key="1">
    <citation type="submission" date="2021-01" db="EMBL/GenBank/DDBJ databases">
        <authorList>
            <person name="Corre E."/>
            <person name="Pelletier E."/>
            <person name="Niang G."/>
            <person name="Scheremetjew M."/>
            <person name="Finn R."/>
            <person name="Kale V."/>
            <person name="Holt S."/>
            <person name="Cochrane G."/>
            <person name="Meng A."/>
            <person name="Brown T."/>
            <person name="Cohen L."/>
        </authorList>
    </citation>
    <scope>NUCLEOTIDE SEQUENCE</scope>
    <source>
        <strain evidence="2">CCMP3346</strain>
    </source>
</reference>
<feature type="region of interest" description="Disordered" evidence="1">
    <location>
        <begin position="128"/>
        <end position="185"/>
    </location>
</feature>
<sequence>MWIEEMLTQVFRPPPQLGPDQVYERVLKLSPVDEEERKFCDTVNATMPIWRSMTEEEKEAALNQCTELPEYATLSDAQKEALGDLTCVYNHCAAIELFERKAAAAARLPHNRLKRYLSDTFRSLLSCTSPSAEAPAAPDGPLEEEEEEELSPTDTHVHTERSVRCRKQQSKPADSSSERALLPAR</sequence>
<gene>
    <name evidence="2" type="ORF">VBRA1451_LOCUS8193</name>
</gene>
<name>A0A7S1JSL2_9ALVE</name>
<dbReference type="EMBL" id="HBGB01014228">
    <property type="protein sequence ID" value="CAD9053131.1"/>
    <property type="molecule type" value="Transcribed_RNA"/>
</dbReference>